<dbReference type="InterPro" id="IPR050490">
    <property type="entry name" value="Bact_solute-bd_prot1"/>
</dbReference>
<evidence type="ECO:0000313" key="4">
    <source>
        <dbReference type="Proteomes" id="UP000245412"/>
    </source>
</evidence>
<feature type="compositionally biased region" description="Basic and acidic residues" evidence="1">
    <location>
        <begin position="28"/>
        <end position="41"/>
    </location>
</feature>
<dbReference type="EMBL" id="QGGY01000023">
    <property type="protein sequence ID" value="PWJ72068.1"/>
    <property type="molecule type" value="Genomic_DNA"/>
</dbReference>
<dbReference type="SUPFAM" id="SSF53850">
    <property type="entry name" value="Periplasmic binding protein-like II"/>
    <property type="match status" value="1"/>
</dbReference>
<accession>A0AB73SXN4</accession>
<reference evidence="3 4" key="1">
    <citation type="submission" date="2018-05" db="EMBL/GenBank/DDBJ databases">
        <authorList>
            <person name="Goeker M."/>
            <person name="Huntemann M."/>
            <person name="Clum A."/>
            <person name="Pillay M."/>
            <person name="Palaniappan K."/>
            <person name="Varghese N."/>
            <person name="Mikhailova N."/>
            <person name="Stamatis D."/>
            <person name="Reddy T."/>
            <person name="Daum C."/>
            <person name="Shapiro N."/>
            <person name="Ivanova N."/>
            <person name="Kyrpides N."/>
            <person name="Woyke T."/>
        </authorList>
    </citation>
    <scope>NUCLEOTIDE SEQUENCE [LARGE SCALE GENOMIC DNA]</scope>
    <source>
        <strain evidence="3 4">DSM 26524</strain>
    </source>
</reference>
<evidence type="ECO:0000313" key="3">
    <source>
        <dbReference type="EMBL" id="PWJ72068.1"/>
    </source>
</evidence>
<evidence type="ECO:0000256" key="1">
    <source>
        <dbReference type="SAM" id="MobiDB-lite"/>
    </source>
</evidence>
<dbReference type="Gene3D" id="3.40.190.10">
    <property type="entry name" value="Periplasmic binding protein-like II"/>
    <property type="match status" value="2"/>
</dbReference>
<dbReference type="InterPro" id="IPR006059">
    <property type="entry name" value="SBP"/>
</dbReference>
<sequence>MIKKFAKATALGLSAVMVLGLTACGGNGDKKTTEKATDKVTTEAATEAAETEAKTEAAKTEAAETEAKTEAKTEAAETEAAKTEAATEKGGEGETEAKTEAKAGDEAAVDLGTYPIVPEGEELTMTVFTMSMPNVTDLATNDFTKFLEEKTGIKIEFETGGRDDWKDKLNMTLSSGDYPDVILGVSPNVAKYGVKEGIFIQLDDLINEENCPNYLRVMGQYLDMQKQTDGHIYSLSGTNVCYHCSYGRKMWINQHYLDEMGVDMPTTTEEFYEVCKKFLEYKPDGIAIGGAAPGYGWFASFEDFLMGSFLLCPQKSIPLNVYDYTAVNKEGKVVCAAVDDRYKEFLKYVNSLYELGAIYDGNFTQTQEQFKTIVNQPDEPVLCFPEGTISDYIDSVTNNELYRHYVTMAPLKGPDGVQLSTNFKYDGVSGDSFVITDACENPELALRWVDFFFSPDGDLCSQYGAEEGTDWTREVGDAKGLGGDKALYKVLNGYSGEPQNHDWQDIGIRVAPADYRLGQAVDADVDPYAPEGLEKLLYDATKENYEPYGQDVQNSDLDILPELKFTDAESQDVSTIAVEIEKMIRESTVSFIMGTKDIDKEWDSYKDALDKAGLPKLLETYQTAYDRQVTK</sequence>
<dbReference type="AlphaFoldDB" id="A0AB73SXN4"/>
<evidence type="ECO:0000256" key="2">
    <source>
        <dbReference type="SAM" id="SignalP"/>
    </source>
</evidence>
<protein>
    <submittedName>
        <fullName evidence="3">Aldouronate transport system substrate-binding protein</fullName>
    </submittedName>
</protein>
<organism evidence="3 4">
    <name type="scientific">Murimonas intestini</name>
    <dbReference type="NCBI Taxonomy" id="1337051"/>
    <lineage>
        <taxon>Bacteria</taxon>
        <taxon>Bacillati</taxon>
        <taxon>Bacillota</taxon>
        <taxon>Clostridia</taxon>
        <taxon>Lachnospirales</taxon>
        <taxon>Lachnospiraceae</taxon>
        <taxon>Murimonas</taxon>
    </lineage>
</organism>
<feature type="compositionally biased region" description="Basic and acidic residues" evidence="1">
    <location>
        <begin position="51"/>
        <end position="105"/>
    </location>
</feature>
<proteinExistence type="predicted"/>
<keyword evidence="2" id="KW-0732">Signal</keyword>
<keyword evidence="4" id="KW-1185">Reference proteome</keyword>
<feature type="signal peptide" evidence="2">
    <location>
        <begin position="1"/>
        <end position="23"/>
    </location>
</feature>
<dbReference type="PANTHER" id="PTHR43649:SF17">
    <property type="entry name" value="ABC TRANSPORTER SOLUTE BINDING PROTEIN-SUGAR TRANSPORT"/>
    <property type="match status" value="1"/>
</dbReference>
<name>A0AB73SXN4_9FIRM</name>
<dbReference type="RefSeq" id="WP_243134877.1">
    <property type="nucleotide sequence ID" value="NZ_CABJAT010000005.1"/>
</dbReference>
<dbReference type="Pfam" id="PF01547">
    <property type="entry name" value="SBP_bac_1"/>
    <property type="match status" value="1"/>
</dbReference>
<feature type="region of interest" description="Disordered" evidence="1">
    <location>
        <begin position="24"/>
        <end position="106"/>
    </location>
</feature>
<dbReference type="Proteomes" id="UP000245412">
    <property type="component" value="Unassembled WGS sequence"/>
</dbReference>
<gene>
    <name evidence="3" type="ORF">C7383_12314</name>
</gene>
<feature type="chain" id="PRO_5044492849" evidence="2">
    <location>
        <begin position="24"/>
        <end position="631"/>
    </location>
</feature>
<dbReference type="PROSITE" id="PS51257">
    <property type="entry name" value="PROKAR_LIPOPROTEIN"/>
    <property type="match status" value="1"/>
</dbReference>
<comment type="caution">
    <text evidence="3">The sequence shown here is derived from an EMBL/GenBank/DDBJ whole genome shotgun (WGS) entry which is preliminary data.</text>
</comment>
<dbReference type="PANTHER" id="PTHR43649">
    <property type="entry name" value="ARABINOSE-BINDING PROTEIN-RELATED"/>
    <property type="match status" value="1"/>
</dbReference>